<evidence type="ECO:0000256" key="2">
    <source>
        <dbReference type="ARBA" id="ARBA00006971"/>
    </source>
</evidence>
<keyword evidence="10" id="KW-1185">Reference proteome</keyword>
<comment type="similarity">
    <text evidence="2 6">Belongs to the band 7/mec-2 family. HflK subfamily.</text>
</comment>
<evidence type="ECO:0000256" key="4">
    <source>
        <dbReference type="ARBA" id="ARBA00022989"/>
    </source>
</evidence>
<dbReference type="InterPro" id="IPR050710">
    <property type="entry name" value="Band7/mec-2_domain"/>
</dbReference>
<dbReference type="SUPFAM" id="SSF117892">
    <property type="entry name" value="Band 7/SPFH domain"/>
    <property type="match status" value="1"/>
</dbReference>
<protein>
    <recommendedName>
        <fullName evidence="6">Protein HflK</fullName>
    </recommendedName>
</protein>
<keyword evidence="4 6" id="KW-1133">Transmembrane helix</keyword>
<evidence type="ECO:0000259" key="8">
    <source>
        <dbReference type="SMART" id="SM00244"/>
    </source>
</evidence>
<feature type="domain" description="Band 7" evidence="8">
    <location>
        <begin position="93"/>
        <end position="276"/>
    </location>
</feature>
<evidence type="ECO:0000256" key="6">
    <source>
        <dbReference type="RuleBase" id="RU364113"/>
    </source>
</evidence>
<evidence type="ECO:0000313" key="10">
    <source>
        <dbReference type="Proteomes" id="UP000605148"/>
    </source>
</evidence>
<reference evidence="9" key="2">
    <citation type="submission" date="2020-09" db="EMBL/GenBank/DDBJ databases">
        <authorList>
            <person name="Sun Q."/>
            <person name="Zhou Y."/>
        </authorList>
    </citation>
    <scope>NUCLEOTIDE SEQUENCE</scope>
    <source>
        <strain evidence="9">CGMCC 1.12426</strain>
    </source>
</reference>
<name>A0A916TB58_9HYPH</name>
<accession>A0A916TB58</accession>
<keyword evidence="9" id="KW-0378">Hydrolase</keyword>
<dbReference type="PANTHER" id="PTHR43327">
    <property type="entry name" value="STOMATIN-LIKE PROTEIN 2, MITOCHONDRIAL"/>
    <property type="match status" value="1"/>
</dbReference>
<dbReference type="EMBL" id="BMFA01000001">
    <property type="protein sequence ID" value="GGB36919.1"/>
    <property type="molecule type" value="Genomic_DNA"/>
</dbReference>
<comment type="subcellular location">
    <subcellularLocation>
        <location evidence="1">Membrane</location>
        <topology evidence="1">Single-pass membrane protein</topology>
    </subcellularLocation>
</comment>
<evidence type="ECO:0000256" key="1">
    <source>
        <dbReference type="ARBA" id="ARBA00004167"/>
    </source>
</evidence>
<gene>
    <name evidence="9" type="ORF">GCM10011316_06310</name>
</gene>
<dbReference type="GO" id="GO:0006508">
    <property type="term" value="P:proteolysis"/>
    <property type="evidence" value="ECO:0007669"/>
    <property type="project" value="UniProtKB-KW"/>
</dbReference>
<dbReference type="CDD" id="cd03404">
    <property type="entry name" value="SPFH_HflK"/>
    <property type="match status" value="1"/>
</dbReference>
<organism evidence="9 10">
    <name type="scientific">Roseibium aquae</name>
    <dbReference type="NCBI Taxonomy" id="1323746"/>
    <lineage>
        <taxon>Bacteria</taxon>
        <taxon>Pseudomonadati</taxon>
        <taxon>Pseudomonadota</taxon>
        <taxon>Alphaproteobacteria</taxon>
        <taxon>Hyphomicrobiales</taxon>
        <taxon>Stappiaceae</taxon>
        <taxon>Roseibium</taxon>
    </lineage>
</organism>
<feature type="region of interest" description="Disordered" evidence="7">
    <location>
        <begin position="1"/>
        <end position="53"/>
    </location>
</feature>
<dbReference type="Gene3D" id="3.30.479.30">
    <property type="entry name" value="Band 7 domain"/>
    <property type="match status" value="1"/>
</dbReference>
<dbReference type="InterPro" id="IPR010201">
    <property type="entry name" value="HflK"/>
</dbReference>
<comment type="function">
    <text evidence="6">HflC and HflK could encode or regulate a protease.</text>
</comment>
<proteinExistence type="inferred from homology"/>
<dbReference type="InterPro" id="IPR036013">
    <property type="entry name" value="Band_7/SPFH_dom_sf"/>
</dbReference>
<comment type="subunit">
    <text evidence="6">HflC and HflK may interact to form a multimeric complex.</text>
</comment>
<keyword evidence="5 6" id="KW-0472">Membrane</keyword>
<feature type="compositionally biased region" description="Gly residues" evidence="7">
    <location>
        <begin position="7"/>
        <end position="48"/>
    </location>
</feature>
<dbReference type="SMART" id="SM00244">
    <property type="entry name" value="PHB"/>
    <property type="match status" value="1"/>
</dbReference>
<evidence type="ECO:0000256" key="7">
    <source>
        <dbReference type="SAM" id="MobiDB-lite"/>
    </source>
</evidence>
<dbReference type="Proteomes" id="UP000605148">
    <property type="component" value="Unassembled WGS sequence"/>
</dbReference>
<sequence>MPWSNQTGGGGPWKGGGNNGGPWGGGGGNSGGPWGGGPSRGGGGGGGTPPDLEELLKRTQDRMKSVLPGGGGGLGALGIALVIGVVAIVWLGSGFYRVQEGEVGVELVLGEVTDQTAPGLNYNWPYPIGEVFLPQVQRQRELTVGVEEFVTGGAIRTRDVPQESLMLTGDENIVDVGFKVQWRIKNTREGISNYLFNIQNPEGTVKAVAESAMREIVGGSNIDSILTQNRVAIQNDVGELMQATLDAYQAGIEITEVQMQKVDPPQQVIDAFRDVQAARADQERIQNEAQAYANRVVPEARGEAARVLEAASAYRDQTIAEATGQSQRFTKIYEQYVNAPEVTRERLYLETLEKVLGNNNKIIIDSSASGQSGVLPFLPLNELNSRGTTQSGRTGGNQ</sequence>
<comment type="caution">
    <text evidence="9">The sequence shown here is derived from an EMBL/GenBank/DDBJ whole genome shotgun (WGS) entry which is preliminary data.</text>
</comment>
<evidence type="ECO:0000256" key="3">
    <source>
        <dbReference type="ARBA" id="ARBA00022692"/>
    </source>
</evidence>
<dbReference type="InterPro" id="IPR001107">
    <property type="entry name" value="Band_7"/>
</dbReference>
<dbReference type="OrthoDB" id="9779595at2"/>
<dbReference type="Pfam" id="PF01145">
    <property type="entry name" value="Band_7"/>
    <property type="match status" value="1"/>
</dbReference>
<evidence type="ECO:0000256" key="5">
    <source>
        <dbReference type="ARBA" id="ARBA00023136"/>
    </source>
</evidence>
<dbReference type="AlphaFoldDB" id="A0A916TB58"/>
<keyword evidence="3 6" id="KW-0812">Transmembrane</keyword>
<dbReference type="GO" id="GO:0008233">
    <property type="term" value="F:peptidase activity"/>
    <property type="evidence" value="ECO:0007669"/>
    <property type="project" value="UniProtKB-KW"/>
</dbReference>
<dbReference type="PANTHER" id="PTHR43327:SF2">
    <property type="entry name" value="MODULATOR OF FTSH PROTEASE HFLK"/>
    <property type="match status" value="1"/>
</dbReference>
<evidence type="ECO:0000313" key="9">
    <source>
        <dbReference type="EMBL" id="GGB36919.1"/>
    </source>
</evidence>
<dbReference type="NCBIfam" id="TIGR01933">
    <property type="entry name" value="hflK"/>
    <property type="match status" value="1"/>
</dbReference>
<reference evidence="9" key="1">
    <citation type="journal article" date="2014" name="Int. J. Syst. Evol. Microbiol.">
        <title>Complete genome sequence of Corynebacterium casei LMG S-19264T (=DSM 44701T), isolated from a smear-ripened cheese.</title>
        <authorList>
            <consortium name="US DOE Joint Genome Institute (JGI-PGF)"/>
            <person name="Walter F."/>
            <person name="Albersmeier A."/>
            <person name="Kalinowski J."/>
            <person name="Ruckert C."/>
        </authorList>
    </citation>
    <scope>NUCLEOTIDE SEQUENCE</scope>
    <source>
        <strain evidence="9">CGMCC 1.12426</strain>
    </source>
</reference>
<feature type="transmembrane region" description="Helical" evidence="6">
    <location>
        <begin position="66"/>
        <end position="91"/>
    </location>
</feature>
<dbReference type="RefSeq" id="WP_150494349.1">
    <property type="nucleotide sequence ID" value="NZ_BMFA01000001.1"/>
</dbReference>
<keyword evidence="9" id="KW-0645">Protease</keyword>
<dbReference type="GO" id="GO:0016020">
    <property type="term" value="C:membrane"/>
    <property type="evidence" value="ECO:0007669"/>
    <property type="project" value="UniProtKB-SubCell"/>
</dbReference>